<dbReference type="Proteomes" id="UP000784294">
    <property type="component" value="Unassembled WGS sequence"/>
</dbReference>
<dbReference type="AlphaFoldDB" id="A0A3S5A9C2"/>
<protein>
    <submittedName>
        <fullName evidence="1">Uncharacterized protein</fullName>
    </submittedName>
</protein>
<accession>A0A3S5A9C2</accession>
<gene>
    <name evidence="1" type="ORF">PXEA_LOCUS16787</name>
</gene>
<keyword evidence="2" id="KW-1185">Reference proteome</keyword>
<evidence type="ECO:0000313" key="2">
    <source>
        <dbReference type="Proteomes" id="UP000784294"/>
    </source>
</evidence>
<sequence length="188" mass="21755">MIAIPKRTVFLFSEKVFFSIKVTWPDLGQTLEPLNQCVNYDDRLCVNCTLRHENSSSSFQTYSFVNFLSISMLPTGFFTLNCSNKALQIEKLFGFSRPEEEDGYSLSCSDLKIDIRIFMKPLKVCEVVLKDKSMLGESNVKLPVRGRISKPIFLKILSFEIINRSFKLFYQIHLDDVEKLIFLNLIDI</sequence>
<proteinExistence type="predicted"/>
<reference evidence="1" key="1">
    <citation type="submission" date="2018-11" db="EMBL/GenBank/DDBJ databases">
        <authorList>
            <consortium name="Pathogen Informatics"/>
        </authorList>
    </citation>
    <scope>NUCLEOTIDE SEQUENCE</scope>
</reference>
<name>A0A3S5A9C2_9PLAT</name>
<comment type="caution">
    <text evidence="1">The sequence shown here is derived from an EMBL/GenBank/DDBJ whole genome shotgun (WGS) entry which is preliminary data.</text>
</comment>
<evidence type="ECO:0000313" key="1">
    <source>
        <dbReference type="EMBL" id="VEL23347.1"/>
    </source>
</evidence>
<dbReference type="EMBL" id="CAAALY010061444">
    <property type="protein sequence ID" value="VEL23347.1"/>
    <property type="molecule type" value="Genomic_DNA"/>
</dbReference>
<organism evidence="1 2">
    <name type="scientific">Protopolystoma xenopodis</name>
    <dbReference type="NCBI Taxonomy" id="117903"/>
    <lineage>
        <taxon>Eukaryota</taxon>
        <taxon>Metazoa</taxon>
        <taxon>Spiralia</taxon>
        <taxon>Lophotrochozoa</taxon>
        <taxon>Platyhelminthes</taxon>
        <taxon>Monogenea</taxon>
        <taxon>Polyopisthocotylea</taxon>
        <taxon>Polystomatidea</taxon>
        <taxon>Polystomatidae</taxon>
        <taxon>Protopolystoma</taxon>
    </lineage>
</organism>